<dbReference type="InterPro" id="IPR016181">
    <property type="entry name" value="Acyl_CoA_acyltransferase"/>
</dbReference>
<accession>A0ABQ4R2Q8</accession>
<evidence type="ECO:0000259" key="1">
    <source>
        <dbReference type="Pfam" id="PF13480"/>
    </source>
</evidence>
<evidence type="ECO:0000313" key="2">
    <source>
        <dbReference type="EMBL" id="GJD51154.1"/>
    </source>
</evidence>
<name>A0ABQ4R2Q8_9HYPH</name>
<dbReference type="EMBL" id="BPQH01000012">
    <property type="protein sequence ID" value="GJD51154.1"/>
    <property type="molecule type" value="Genomic_DNA"/>
</dbReference>
<gene>
    <name evidence="2" type="ORF">OPKNFCMD_3906</name>
</gene>
<sequence length="390" mass="42213">MVAVRGESRVDAPAPAFRVRASRSLADFAEHWPRSDRVGAARCHVFQCADVLEVWLATIGPARRVRPWFVGVFDGLDAPVLLLALGIERRWGVRVLAFLDGGVADYNLPVLFEPAAGLDAAEAAGIWAAVVAALPAFDLALLDKMPAEAGGIANPLMHLAAAARGEAGHVMRLPASRAELEARMPRRRSRARHRKQLEKIGPVALMVARTQAEAETLLASVLRDKSRQLAEMDAPGFRDRPGLRAFYAAATRCLPRPAPAHLSALTVGGTLAACHWGLVFEGRFYMLVTAYADGWQRFSPGGLLHDALIRWSHEAGLSSFDFGIGNEAYKAEYCDATLPLHRATIPTRPLGHACIAGYAVASRLRALFARLSSLARPRRGGETVRDRDAG</sequence>
<reference evidence="2" key="1">
    <citation type="journal article" date="2021" name="Front. Microbiol.">
        <title>Comprehensive Comparative Genomics and Phenotyping of Methylobacterium Species.</title>
        <authorList>
            <person name="Alessa O."/>
            <person name="Ogura Y."/>
            <person name="Fujitani Y."/>
            <person name="Takami H."/>
            <person name="Hayashi T."/>
            <person name="Sahin N."/>
            <person name="Tani A."/>
        </authorList>
    </citation>
    <scope>NUCLEOTIDE SEQUENCE</scope>
    <source>
        <strain evidence="2">KCTC 52305</strain>
    </source>
</reference>
<dbReference type="Proteomes" id="UP001055167">
    <property type="component" value="Unassembled WGS sequence"/>
</dbReference>
<proteinExistence type="predicted"/>
<organism evidence="2 3">
    <name type="scientific">Methylobacterium crusticola</name>
    <dbReference type="NCBI Taxonomy" id="1697972"/>
    <lineage>
        <taxon>Bacteria</taxon>
        <taxon>Pseudomonadati</taxon>
        <taxon>Pseudomonadota</taxon>
        <taxon>Alphaproteobacteria</taxon>
        <taxon>Hyphomicrobiales</taxon>
        <taxon>Methylobacteriaceae</taxon>
        <taxon>Methylobacterium</taxon>
    </lineage>
</organism>
<dbReference type="Pfam" id="PF13480">
    <property type="entry name" value="Acetyltransf_6"/>
    <property type="match status" value="1"/>
</dbReference>
<evidence type="ECO:0000313" key="3">
    <source>
        <dbReference type="Proteomes" id="UP001055167"/>
    </source>
</evidence>
<feature type="domain" description="BioF2-like acetyltransferase" evidence="1">
    <location>
        <begin position="186"/>
        <end position="330"/>
    </location>
</feature>
<dbReference type="InterPro" id="IPR038740">
    <property type="entry name" value="BioF2-like_GNAT_dom"/>
</dbReference>
<dbReference type="RefSeq" id="WP_128566263.1">
    <property type="nucleotide sequence ID" value="NZ_BPQH01000012.1"/>
</dbReference>
<protein>
    <recommendedName>
        <fullName evidence="1">BioF2-like acetyltransferase domain-containing protein</fullName>
    </recommendedName>
</protein>
<dbReference type="SUPFAM" id="SSF55729">
    <property type="entry name" value="Acyl-CoA N-acyltransferases (Nat)"/>
    <property type="match status" value="1"/>
</dbReference>
<dbReference type="Gene3D" id="3.40.630.30">
    <property type="match status" value="1"/>
</dbReference>
<comment type="caution">
    <text evidence="2">The sequence shown here is derived from an EMBL/GenBank/DDBJ whole genome shotgun (WGS) entry which is preliminary data.</text>
</comment>
<keyword evidence="3" id="KW-1185">Reference proteome</keyword>
<reference evidence="2" key="2">
    <citation type="submission" date="2021-08" db="EMBL/GenBank/DDBJ databases">
        <authorList>
            <person name="Tani A."/>
            <person name="Ola A."/>
            <person name="Ogura Y."/>
            <person name="Katsura K."/>
            <person name="Hayashi T."/>
        </authorList>
    </citation>
    <scope>NUCLEOTIDE SEQUENCE</scope>
    <source>
        <strain evidence="2">KCTC 52305</strain>
    </source>
</reference>